<evidence type="ECO:0000259" key="2">
    <source>
        <dbReference type="Pfam" id="PF13649"/>
    </source>
</evidence>
<dbReference type="PANTHER" id="PTHR43861:SF3">
    <property type="entry name" value="PUTATIVE (AFU_ORTHOLOGUE AFUA_2G14390)-RELATED"/>
    <property type="match status" value="1"/>
</dbReference>
<dbReference type="InterPro" id="IPR029063">
    <property type="entry name" value="SAM-dependent_MTases_sf"/>
</dbReference>
<dbReference type="PANTHER" id="PTHR43861">
    <property type="entry name" value="TRANS-ACONITATE 2-METHYLTRANSFERASE-RELATED"/>
    <property type="match status" value="1"/>
</dbReference>
<dbReference type="EMBL" id="NNRJ01000052">
    <property type="protein sequence ID" value="OYR13407.1"/>
    <property type="molecule type" value="Genomic_DNA"/>
</dbReference>
<sequence length="242" mass="26717">MSLDRPHKNSSIARARAVKADTFSIIANALHKVQARQIVDFGCGYGEMAARLAADGFDVTGVDPSAESIEQARKSHQHLSFIEGTAEQPPLEVGSFDAAYFLNSLHHVPPADMQQAVMAAATIVRPGGLVLVIEPLAAGSFFRAMRPVEDESEIRALAAHAVDMLIGDGTLKLVDLQRWDRESKFQSLEDFTDYLLRVDPQRSESIHKNSVQLAKAWRENVTIRENSASLSQPLVCWILTRR</sequence>
<evidence type="ECO:0000256" key="1">
    <source>
        <dbReference type="ARBA" id="ARBA00022679"/>
    </source>
</evidence>
<dbReference type="Proteomes" id="UP000215590">
    <property type="component" value="Unassembled WGS sequence"/>
</dbReference>
<keyword evidence="1 3" id="KW-0808">Transferase</keyword>
<dbReference type="CDD" id="cd02440">
    <property type="entry name" value="AdoMet_MTases"/>
    <property type="match status" value="1"/>
</dbReference>
<feature type="domain" description="Methyltransferase" evidence="2">
    <location>
        <begin position="38"/>
        <end position="128"/>
    </location>
</feature>
<dbReference type="AlphaFoldDB" id="A0A256FEV0"/>
<dbReference type="GO" id="GO:0008168">
    <property type="term" value="F:methyltransferase activity"/>
    <property type="evidence" value="ECO:0007669"/>
    <property type="project" value="UniProtKB-KW"/>
</dbReference>
<name>A0A256FEV0_9HYPH</name>
<dbReference type="RefSeq" id="WP_094508745.1">
    <property type="nucleotide sequence ID" value="NZ_JBHEEK010000007.1"/>
</dbReference>
<dbReference type="SUPFAM" id="SSF53335">
    <property type="entry name" value="S-adenosyl-L-methionine-dependent methyltransferases"/>
    <property type="match status" value="1"/>
</dbReference>
<evidence type="ECO:0000313" key="4">
    <source>
        <dbReference type="Proteomes" id="UP000215590"/>
    </source>
</evidence>
<protein>
    <submittedName>
        <fullName evidence="3">UbiE/COQ5 methyltransferase family protein</fullName>
    </submittedName>
</protein>
<dbReference type="InterPro" id="IPR041698">
    <property type="entry name" value="Methyltransf_25"/>
</dbReference>
<dbReference type="Pfam" id="PF13649">
    <property type="entry name" value="Methyltransf_25"/>
    <property type="match status" value="1"/>
</dbReference>
<dbReference type="OrthoDB" id="5642573at2"/>
<comment type="caution">
    <text evidence="3">The sequence shown here is derived from an EMBL/GenBank/DDBJ whole genome shotgun (WGS) entry which is preliminary data.</text>
</comment>
<organism evidence="3 4">
    <name type="scientific">Brucella thiophenivorans</name>
    <dbReference type="NCBI Taxonomy" id="571255"/>
    <lineage>
        <taxon>Bacteria</taxon>
        <taxon>Pseudomonadati</taxon>
        <taxon>Pseudomonadota</taxon>
        <taxon>Alphaproteobacteria</taxon>
        <taxon>Hyphomicrobiales</taxon>
        <taxon>Brucellaceae</taxon>
        <taxon>Brucella/Ochrobactrum group</taxon>
        <taxon>Brucella</taxon>
    </lineage>
</organism>
<accession>A0A256FEV0</accession>
<reference evidence="3 4" key="1">
    <citation type="submission" date="2017-07" db="EMBL/GenBank/DDBJ databases">
        <title>Phylogenetic study on the rhizospheric bacterium Ochrobactrum sp. A44.</title>
        <authorList>
            <person name="Krzyzanowska D.M."/>
            <person name="Ossowicki A."/>
            <person name="Rajewska M."/>
            <person name="Maciag T."/>
            <person name="Kaczynski Z."/>
            <person name="Czerwicka M."/>
            <person name="Jafra S."/>
        </authorList>
    </citation>
    <scope>NUCLEOTIDE SEQUENCE [LARGE SCALE GENOMIC DNA]</scope>
    <source>
        <strain evidence="3 4">DSM 7216</strain>
    </source>
</reference>
<gene>
    <name evidence="3" type="ORF">CEV31_3368</name>
</gene>
<evidence type="ECO:0000313" key="3">
    <source>
        <dbReference type="EMBL" id="OYR13407.1"/>
    </source>
</evidence>
<keyword evidence="3" id="KW-0489">Methyltransferase</keyword>
<dbReference type="Gene3D" id="3.40.50.150">
    <property type="entry name" value="Vaccinia Virus protein VP39"/>
    <property type="match status" value="1"/>
</dbReference>
<proteinExistence type="predicted"/>
<keyword evidence="4" id="KW-1185">Reference proteome</keyword>
<dbReference type="GO" id="GO:0032259">
    <property type="term" value="P:methylation"/>
    <property type="evidence" value="ECO:0007669"/>
    <property type="project" value="UniProtKB-KW"/>
</dbReference>